<dbReference type="PROSITE" id="PS51782">
    <property type="entry name" value="LYSM"/>
    <property type="match status" value="3"/>
</dbReference>
<dbReference type="Gene3D" id="3.40.50.2300">
    <property type="match status" value="2"/>
</dbReference>
<feature type="chain" id="PRO_5016631024" evidence="1">
    <location>
        <begin position="20"/>
        <end position="565"/>
    </location>
</feature>
<dbReference type="SMART" id="SM00257">
    <property type="entry name" value="LysM"/>
    <property type="match status" value="3"/>
</dbReference>
<dbReference type="EMBL" id="UFTJ01000002">
    <property type="protein sequence ID" value="SSZ55705.1"/>
    <property type="molecule type" value="Genomic_DNA"/>
</dbReference>
<dbReference type="Gene3D" id="3.10.350.10">
    <property type="entry name" value="LysM domain"/>
    <property type="match status" value="3"/>
</dbReference>
<dbReference type="RefSeq" id="WP_002689018.1">
    <property type="nucleotide sequence ID" value="NZ_UFTJ01000002.1"/>
</dbReference>
<dbReference type="InterPro" id="IPR018392">
    <property type="entry name" value="LysM"/>
</dbReference>
<dbReference type="Pfam" id="PF01476">
    <property type="entry name" value="LysM"/>
    <property type="match status" value="3"/>
</dbReference>
<dbReference type="CDD" id="cd06268">
    <property type="entry name" value="PBP1_ABC_transporter_LIVBP-like"/>
    <property type="match status" value="1"/>
</dbReference>
<feature type="signal peptide" evidence="1">
    <location>
        <begin position="1"/>
        <end position="19"/>
    </location>
</feature>
<dbReference type="SUPFAM" id="SSF54106">
    <property type="entry name" value="LysM domain"/>
    <property type="match status" value="3"/>
</dbReference>
<sequence>MLKKTVTLFAFALMHNAFAQTITYTIQKGDTPYSVAKKHGMSLEELYAANPSIKKNGFNLGMDIEVKGKMKKANAKTPDNIRPELGYIIIKPKQTIYGITKQYKISEDKLRKLNPDLESQIKVGAKVNIPADMIRKYADDDAQNSAYEIQIQASPAPVKVPLQTYSGTGISDDNFVTYTVQSGDTIFGIINKFGTSLDELVKLNPSLEEGLKAGMILKLRKAEKAYSKKNDDALNVVIILPFGYDDNATKYRNLSVDFLSGAKLAIERNAQAGMKMNINVIDAGSESSFKKALRQINKDNTDLIIGPFFKSNILETLDYVKEAKIPMVAPFANSEDLYGYSNLIIVETHEKFYADKIVEEVKAVYSNQKIFIVGNASQETVSYIQKELSKKLHSKVDMNIVSHPSQIKADVNMMTGKAAPVLAILTSNEGNMGNQFADKMIALASEAPGTKAFSMVYDPTFEKKSDALAATHLVYLMDRKINTSGGAEKKILSDYQSKYCKTPGKYAVIGYDVMNDILTRENSRGEIFNNMGKEQTHLATKFSYQRIQKNGAFVNTAFRVVRLIP</sequence>
<evidence type="ECO:0000259" key="2">
    <source>
        <dbReference type="PROSITE" id="PS51782"/>
    </source>
</evidence>
<keyword evidence="3" id="KW-0378">Hydrolase</keyword>
<dbReference type="InterPro" id="IPR028082">
    <property type="entry name" value="Peripla_BP_I"/>
</dbReference>
<dbReference type="AlphaFoldDB" id="A0A376C2H3"/>
<dbReference type="GO" id="GO:0008932">
    <property type="term" value="F:lytic endotransglycosylase activity"/>
    <property type="evidence" value="ECO:0007669"/>
    <property type="project" value="TreeGrafter"/>
</dbReference>
<keyword evidence="3" id="KW-0326">Glycosidase</keyword>
<proteinExistence type="predicted"/>
<feature type="domain" description="LysM" evidence="2">
    <location>
        <begin position="22"/>
        <end position="66"/>
    </location>
</feature>
<evidence type="ECO:0000256" key="1">
    <source>
        <dbReference type="SAM" id="SignalP"/>
    </source>
</evidence>
<dbReference type="PANTHER" id="PTHR33734">
    <property type="entry name" value="LYSM DOMAIN-CONTAINING GPI-ANCHORED PROTEIN 2"/>
    <property type="match status" value="1"/>
</dbReference>
<dbReference type="InterPro" id="IPR036779">
    <property type="entry name" value="LysM_dom_sf"/>
</dbReference>
<name>A0A376C2H3_9FLAO</name>
<dbReference type="EC" id="3.2.1.17" evidence="3"/>
<reference evidence="3 4" key="1">
    <citation type="submission" date="2018-06" db="EMBL/GenBank/DDBJ databases">
        <authorList>
            <consortium name="Pathogen Informatics"/>
            <person name="Doyle S."/>
        </authorList>
    </citation>
    <scope>NUCLEOTIDE SEQUENCE [LARGE SCALE GENOMIC DNA]</scope>
    <source>
        <strain evidence="3 4">NCTC11661</strain>
    </source>
</reference>
<protein>
    <submittedName>
        <fullName evidence="3">Muramidase-2</fullName>
        <ecNumber evidence="3">3.2.1.17</ecNumber>
    </submittedName>
</protein>
<gene>
    <name evidence="3" type="ORF">NCTC11661_01103</name>
</gene>
<feature type="domain" description="LysM" evidence="2">
    <location>
        <begin position="86"/>
        <end position="129"/>
    </location>
</feature>
<dbReference type="SUPFAM" id="SSF53822">
    <property type="entry name" value="Periplasmic binding protein-like I"/>
    <property type="match status" value="1"/>
</dbReference>
<evidence type="ECO:0000313" key="3">
    <source>
        <dbReference type="EMBL" id="SSZ55705.1"/>
    </source>
</evidence>
<feature type="domain" description="LysM" evidence="2">
    <location>
        <begin position="176"/>
        <end position="219"/>
    </location>
</feature>
<accession>A0A376C2H3</accession>
<keyword evidence="1" id="KW-0732">Signal</keyword>
<evidence type="ECO:0000313" key="4">
    <source>
        <dbReference type="Proteomes" id="UP000255515"/>
    </source>
</evidence>
<dbReference type="GO" id="GO:0003796">
    <property type="term" value="F:lysozyme activity"/>
    <property type="evidence" value="ECO:0007669"/>
    <property type="project" value="UniProtKB-EC"/>
</dbReference>
<dbReference type="CDD" id="cd00118">
    <property type="entry name" value="LysM"/>
    <property type="match status" value="2"/>
</dbReference>
<organism evidence="3 4">
    <name type="scientific">Bergeyella zoohelcum</name>
    <dbReference type="NCBI Taxonomy" id="1015"/>
    <lineage>
        <taxon>Bacteria</taxon>
        <taxon>Pseudomonadati</taxon>
        <taxon>Bacteroidota</taxon>
        <taxon>Flavobacteriia</taxon>
        <taxon>Flavobacteriales</taxon>
        <taxon>Weeksellaceae</taxon>
        <taxon>Bergeyella</taxon>
    </lineage>
</organism>
<dbReference type="PANTHER" id="PTHR33734:SF22">
    <property type="entry name" value="MEMBRANE-BOUND LYTIC MUREIN TRANSGLYCOSYLASE D"/>
    <property type="match status" value="1"/>
</dbReference>
<dbReference type="Proteomes" id="UP000255515">
    <property type="component" value="Unassembled WGS sequence"/>
</dbReference>